<reference evidence="3 4" key="1">
    <citation type="submission" date="2018-11" db="EMBL/GenBank/DDBJ databases">
        <title>Gordonia insulae sp. nov., isolated from an island soil.</title>
        <authorList>
            <person name="Kim Y.S."/>
            <person name="Kim S.B."/>
        </authorList>
    </citation>
    <scope>NUCLEOTIDE SEQUENCE [LARGE SCALE GENOMIC DNA]</scope>
    <source>
        <strain evidence="3 4">MMS17-SY073</strain>
    </source>
</reference>
<dbReference type="KEGG" id="gom:D7316_02048"/>
<feature type="region of interest" description="Disordered" evidence="1">
    <location>
        <begin position="51"/>
        <end position="74"/>
    </location>
</feature>
<evidence type="ECO:0000256" key="1">
    <source>
        <dbReference type="SAM" id="MobiDB-lite"/>
    </source>
</evidence>
<evidence type="ECO:0000313" key="4">
    <source>
        <dbReference type="Proteomes" id="UP000271469"/>
    </source>
</evidence>
<sequence>MTVSDHELETTALDRRVHAVLHCNVNTPVLAESADFLTRLGLVERMRSVSDDTDGRPLGLGEHTSSTTAFHYDGRGPRSAPAIELVGWREPPVVAREVATKSHTLGFEAIGLRTPQPAALSPGVTDMTEVVVRGRRVTAWMASDPAGGPVELIQVDPSAVVDEPEGAKFSHVRLVSSDLERTAAWWQQLGFEPVPNAPAGALSLVAAEDPTFSIEFRHDPGAVRPDWHANTAGLYRIALAVEDVVRAHHALLDLGADIPEPVFIPMVDTPTGGFTVLFLADPDGAVVELVSRPRSEVRRPTQPC</sequence>
<protein>
    <recommendedName>
        <fullName evidence="2">VOC domain-containing protein</fullName>
    </recommendedName>
</protein>
<dbReference type="SUPFAM" id="SSF54593">
    <property type="entry name" value="Glyoxalase/Bleomycin resistance protein/Dihydroxybiphenyl dioxygenase"/>
    <property type="match status" value="2"/>
</dbReference>
<accession>A0A3G8JLJ9</accession>
<dbReference type="RefSeq" id="WP_124708152.1">
    <property type="nucleotide sequence ID" value="NZ_CP033972.1"/>
</dbReference>
<dbReference type="OrthoDB" id="317332at2"/>
<dbReference type="Gene3D" id="3.10.180.10">
    <property type="entry name" value="2,3-Dihydroxybiphenyl 1,2-Dioxygenase, domain 1"/>
    <property type="match status" value="2"/>
</dbReference>
<dbReference type="InterPro" id="IPR004360">
    <property type="entry name" value="Glyas_Fos-R_dOase_dom"/>
</dbReference>
<evidence type="ECO:0000259" key="2">
    <source>
        <dbReference type="PROSITE" id="PS51819"/>
    </source>
</evidence>
<dbReference type="Proteomes" id="UP000271469">
    <property type="component" value="Chromosome"/>
</dbReference>
<gene>
    <name evidence="3" type="ORF">D7316_02048</name>
</gene>
<dbReference type="CDD" id="cd06587">
    <property type="entry name" value="VOC"/>
    <property type="match status" value="1"/>
</dbReference>
<evidence type="ECO:0000313" key="3">
    <source>
        <dbReference type="EMBL" id="AZG45452.1"/>
    </source>
</evidence>
<feature type="domain" description="VOC" evidence="2">
    <location>
        <begin position="168"/>
        <end position="292"/>
    </location>
</feature>
<dbReference type="InterPro" id="IPR037523">
    <property type="entry name" value="VOC_core"/>
</dbReference>
<dbReference type="AlphaFoldDB" id="A0A3G8JLJ9"/>
<name>A0A3G8JLJ9_9ACTN</name>
<dbReference type="InterPro" id="IPR029068">
    <property type="entry name" value="Glyas_Bleomycin-R_OHBP_Dase"/>
</dbReference>
<proteinExistence type="predicted"/>
<organism evidence="3 4">
    <name type="scientific">Gordonia insulae</name>
    <dbReference type="NCBI Taxonomy" id="2420509"/>
    <lineage>
        <taxon>Bacteria</taxon>
        <taxon>Bacillati</taxon>
        <taxon>Actinomycetota</taxon>
        <taxon>Actinomycetes</taxon>
        <taxon>Mycobacteriales</taxon>
        <taxon>Gordoniaceae</taxon>
        <taxon>Gordonia</taxon>
    </lineage>
</organism>
<dbReference type="PROSITE" id="PS51819">
    <property type="entry name" value="VOC"/>
    <property type="match status" value="1"/>
</dbReference>
<keyword evidence="4" id="KW-1185">Reference proteome</keyword>
<dbReference type="Pfam" id="PF00903">
    <property type="entry name" value="Glyoxalase"/>
    <property type="match status" value="1"/>
</dbReference>
<dbReference type="EMBL" id="CP033972">
    <property type="protein sequence ID" value="AZG45452.1"/>
    <property type="molecule type" value="Genomic_DNA"/>
</dbReference>